<proteinExistence type="predicted"/>
<keyword evidence="1" id="KW-0472">Membrane</keyword>
<feature type="transmembrane region" description="Helical" evidence="1">
    <location>
        <begin position="20"/>
        <end position="40"/>
    </location>
</feature>
<keyword evidence="1" id="KW-0812">Transmembrane</keyword>
<evidence type="ECO:0000313" key="2">
    <source>
        <dbReference type="EMBL" id="REG01891.1"/>
    </source>
</evidence>
<reference evidence="2 3" key="1">
    <citation type="submission" date="2018-08" db="EMBL/GenBank/DDBJ databases">
        <title>Sequencing the genomes of 1000 actinobacteria strains.</title>
        <authorList>
            <person name="Klenk H.-P."/>
        </authorList>
    </citation>
    <scope>NUCLEOTIDE SEQUENCE [LARGE SCALE GENOMIC DNA]</scope>
    <source>
        <strain evidence="2 3">DSM 44099</strain>
    </source>
</reference>
<organism evidence="2 3">
    <name type="scientific">Asanoa ferruginea</name>
    <dbReference type="NCBI Taxonomy" id="53367"/>
    <lineage>
        <taxon>Bacteria</taxon>
        <taxon>Bacillati</taxon>
        <taxon>Actinomycetota</taxon>
        <taxon>Actinomycetes</taxon>
        <taxon>Micromonosporales</taxon>
        <taxon>Micromonosporaceae</taxon>
        <taxon>Asanoa</taxon>
    </lineage>
</organism>
<feature type="transmembrane region" description="Helical" evidence="1">
    <location>
        <begin position="52"/>
        <end position="73"/>
    </location>
</feature>
<keyword evidence="3" id="KW-1185">Reference proteome</keyword>
<feature type="transmembrane region" description="Helical" evidence="1">
    <location>
        <begin position="168"/>
        <end position="188"/>
    </location>
</feature>
<feature type="transmembrane region" description="Helical" evidence="1">
    <location>
        <begin position="139"/>
        <end position="161"/>
    </location>
</feature>
<feature type="transmembrane region" description="Helical" evidence="1">
    <location>
        <begin position="85"/>
        <end position="108"/>
    </location>
</feature>
<name>A0A3E0A607_9ACTN</name>
<sequence length="232" mass="25211">MNRILEATRLHTIVWKQTMLWPWAIMGISFLVNILIFASIGDVNRSGGNTTGGLASIYSVVAIVGAIVINQVFPFALGMGITRRTFYLATALVMVVQAFAYAIVLYFLKLIEGATDGFGVDLRFFRVPFVDVHNGFLQILVYAVPFLFVSFLAMFAATTIVRWGNNGFFAAGAAALLVLGLLAALITWQGWWLAIWHWLTDQSAASLLVGWPALIAGIAALGGLAVIRRANA</sequence>
<dbReference type="RefSeq" id="WP_116074460.1">
    <property type="nucleotide sequence ID" value="NZ_BONB01000032.1"/>
</dbReference>
<protein>
    <submittedName>
        <fullName evidence="2">Uncharacterized protein</fullName>
    </submittedName>
</protein>
<feature type="transmembrane region" description="Helical" evidence="1">
    <location>
        <begin position="208"/>
        <end position="227"/>
    </location>
</feature>
<keyword evidence="1" id="KW-1133">Transmembrane helix</keyword>
<accession>A0A3E0A607</accession>
<gene>
    <name evidence="2" type="ORF">DFJ67_7980</name>
</gene>
<dbReference type="AlphaFoldDB" id="A0A3E0A607"/>
<comment type="caution">
    <text evidence="2">The sequence shown here is derived from an EMBL/GenBank/DDBJ whole genome shotgun (WGS) entry which is preliminary data.</text>
</comment>
<dbReference type="OrthoDB" id="3209791at2"/>
<dbReference type="Proteomes" id="UP000256913">
    <property type="component" value="Unassembled WGS sequence"/>
</dbReference>
<evidence type="ECO:0000313" key="3">
    <source>
        <dbReference type="Proteomes" id="UP000256913"/>
    </source>
</evidence>
<dbReference type="EMBL" id="QUMQ01000001">
    <property type="protein sequence ID" value="REG01891.1"/>
    <property type="molecule type" value="Genomic_DNA"/>
</dbReference>
<evidence type="ECO:0000256" key="1">
    <source>
        <dbReference type="SAM" id="Phobius"/>
    </source>
</evidence>